<evidence type="ECO:0000313" key="5">
    <source>
        <dbReference type="Proteomes" id="UP000192997"/>
    </source>
</evidence>
<dbReference type="PROSITE" id="PS01031">
    <property type="entry name" value="SHSP"/>
    <property type="match status" value="1"/>
</dbReference>
<organism evidence="4 5">
    <name type="scientific">Cylindrospermopsis raciborskii CENA303</name>
    <dbReference type="NCBI Taxonomy" id="1170769"/>
    <lineage>
        <taxon>Bacteria</taxon>
        <taxon>Bacillati</taxon>
        <taxon>Cyanobacteriota</taxon>
        <taxon>Cyanophyceae</taxon>
        <taxon>Nostocales</taxon>
        <taxon>Aphanizomenonaceae</taxon>
        <taxon>Cylindrospermopsis</taxon>
    </lineage>
</organism>
<dbReference type="Gene3D" id="2.60.40.790">
    <property type="match status" value="1"/>
</dbReference>
<comment type="caution">
    <text evidence="4">The sequence shown here is derived from an EMBL/GenBank/DDBJ whole genome shotgun (WGS) entry which is preliminary data.</text>
</comment>
<dbReference type="Proteomes" id="UP000192997">
    <property type="component" value="Unassembled WGS sequence"/>
</dbReference>
<reference evidence="5" key="1">
    <citation type="submission" date="2017-04" db="EMBL/GenBank/DDBJ databases">
        <authorList>
            <person name="Abreu V.A."/>
            <person name="Popin R.V."/>
            <person name="Rigonato J."/>
            <person name="Andreote A.P."/>
            <person name="Schaker P.C."/>
            <person name="Hoff-Risseti C."/>
            <person name="Alvarenga D.O."/>
            <person name="Varani A.M."/>
            <person name="Fiore M.F."/>
        </authorList>
    </citation>
    <scope>NUCLEOTIDE SEQUENCE [LARGE SCALE GENOMIC DNA]</scope>
    <source>
        <strain evidence="5">CENA303</strain>
    </source>
</reference>
<sequence>MALVRWDPIRDIERLEPFRDLERWDPFREIETLQRRMGRLFERMLPTDGGERAGLTFIPSAELEETEEAFKLRVELPGLTAKDVTVEVTPEAVSITGERKSETTTEREGYTRSEFRYGKFQRVIPLPSTVKNQEVKAEYKDGILRLNLPKTEAEKQKAVKVNLG</sequence>
<proteinExistence type="inferred from homology"/>
<dbReference type="SUPFAM" id="SSF49764">
    <property type="entry name" value="HSP20-like chaperones"/>
    <property type="match status" value="1"/>
</dbReference>
<dbReference type="CDD" id="cd06464">
    <property type="entry name" value="ACD_sHsps-like"/>
    <property type="match status" value="1"/>
</dbReference>
<protein>
    <submittedName>
        <fullName evidence="4">Molecular chaperone</fullName>
    </submittedName>
</protein>
<dbReference type="RefSeq" id="WP_009342511.1">
    <property type="nucleotide sequence ID" value="NZ_NBYN01000002.1"/>
</dbReference>
<dbReference type="InterPro" id="IPR002068">
    <property type="entry name" value="A-crystallin/Hsp20_dom"/>
</dbReference>
<dbReference type="EMBL" id="NBYN01000002">
    <property type="protein sequence ID" value="OSO97433.1"/>
    <property type="molecule type" value="Genomic_DNA"/>
</dbReference>
<dbReference type="Pfam" id="PF00011">
    <property type="entry name" value="HSP20"/>
    <property type="match status" value="1"/>
</dbReference>
<feature type="domain" description="SHSP" evidence="3">
    <location>
        <begin position="52"/>
        <end position="164"/>
    </location>
</feature>
<evidence type="ECO:0000256" key="1">
    <source>
        <dbReference type="PROSITE-ProRule" id="PRU00285"/>
    </source>
</evidence>
<gene>
    <name evidence="4" type="ORF">B7O87_00195</name>
</gene>
<evidence type="ECO:0000259" key="3">
    <source>
        <dbReference type="PROSITE" id="PS01031"/>
    </source>
</evidence>
<dbReference type="InterPro" id="IPR031107">
    <property type="entry name" value="Small_HSP"/>
</dbReference>
<comment type="similarity">
    <text evidence="1 2">Belongs to the small heat shock protein (HSP20) family.</text>
</comment>
<evidence type="ECO:0000313" key="4">
    <source>
        <dbReference type="EMBL" id="OSO97433.1"/>
    </source>
</evidence>
<evidence type="ECO:0000256" key="2">
    <source>
        <dbReference type="RuleBase" id="RU003616"/>
    </source>
</evidence>
<dbReference type="AlphaFoldDB" id="A0A1X4GK04"/>
<dbReference type="PANTHER" id="PTHR11527">
    <property type="entry name" value="HEAT-SHOCK PROTEIN 20 FAMILY MEMBER"/>
    <property type="match status" value="1"/>
</dbReference>
<name>A0A1X4GK04_9CYAN</name>
<dbReference type="InterPro" id="IPR008978">
    <property type="entry name" value="HSP20-like_chaperone"/>
</dbReference>
<accession>A0A1X4GK04</accession>